<evidence type="ECO:0000313" key="3">
    <source>
        <dbReference type="EnsemblMetazoa" id="PPA43382.1"/>
    </source>
</evidence>
<evidence type="ECO:0000256" key="1">
    <source>
        <dbReference type="SAM" id="Coils"/>
    </source>
</evidence>
<dbReference type="Proteomes" id="UP000005239">
    <property type="component" value="Unassembled WGS sequence"/>
</dbReference>
<sequence length="721" mass="76297">MISNKATKSGETVYPVSKDTAMDPHPLQMFIGAADIFRTFGAKLTTELTRVTGRGVIAVLFSASTTGHSVASFSIRQSDDRHLPVLGYVYVDVRVHQVMLTVSRILAVGDDIVEELQVGETLIIPGSTATLEANIHRVAHDYPATGVPEVPLDALFVGAGQALEELDKSAELVEVPRDAPPALVVDLVDMSTCFAPRHDKPLAEMEDDGGLDTASAPAKHSAALRSTKKRRKAGDDGAIAHASKDNVCSSDGVFVAHRPKKAAVRHRPLAAAAAVREQAPPSGGVKGMLQMLEATYTRLFLQLRRPALPPTRSDGPASDETEPQIVHDGRGMPRVVRPWWETLSGQPYVSSTVSLSYRSTVCVPSSRHLQLLHRGQYEEEEEDDELSSEEPDKATAAADAISIQKAALPEPPTATVIVGQDHKEQESTDHVVCRASDDSIDWETRGGVVSAVAAIVHLVALAADAAPPTADLPDPAAAPAAAAAAGDDAVEGANSVENEAVASEDGPAPGSIAHSPFAHREAWPLFDVFGDLGAFNDDVVSQAGTPRRSRSSSTAPSHACSPLKRMRLTKEALEAVMEDERKEKEQAVARAVAAEEALARAHEADREERASLEADRDAARERVERVEEELERLEQAKDAAEAALVAERAAHQAALAAAAAAAAAAASPAPQPPVQPVPSVQLVADCAALKATLSAYLAASGLRVKIAGKGSDRTSAKWRRP</sequence>
<feature type="region of interest" description="Disordered" evidence="2">
    <location>
        <begin position="372"/>
        <end position="397"/>
    </location>
</feature>
<reference evidence="4" key="1">
    <citation type="journal article" date="2008" name="Nat. Genet.">
        <title>The Pristionchus pacificus genome provides a unique perspective on nematode lifestyle and parasitism.</title>
        <authorList>
            <person name="Dieterich C."/>
            <person name="Clifton S.W."/>
            <person name="Schuster L.N."/>
            <person name="Chinwalla A."/>
            <person name="Delehaunty K."/>
            <person name="Dinkelacker I."/>
            <person name="Fulton L."/>
            <person name="Fulton R."/>
            <person name="Godfrey J."/>
            <person name="Minx P."/>
            <person name="Mitreva M."/>
            <person name="Roeseler W."/>
            <person name="Tian H."/>
            <person name="Witte H."/>
            <person name="Yang S.P."/>
            <person name="Wilson R.K."/>
            <person name="Sommer R.J."/>
        </authorList>
    </citation>
    <scope>NUCLEOTIDE SEQUENCE [LARGE SCALE GENOMIC DNA]</scope>
    <source>
        <strain evidence="4">PS312</strain>
    </source>
</reference>
<feature type="region of interest" description="Disordered" evidence="2">
    <location>
        <begin position="204"/>
        <end position="238"/>
    </location>
</feature>
<name>A0A2A6BUJ9_PRIPA</name>
<dbReference type="AlphaFoldDB" id="A0A2A6BUJ9"/>
<feature type="compositionally biased region" description="Acidic residues" evidence="2">
    <location>
        <begin position="378"/>
        <end position="389"/>
    </location>
</feature>
<protein>
    <submittedName>
        <fullName evidence="3">Uncharacterized protein</fullName>
    </submittedName>
</protein>
<reference evidence="3" key="2">
    <citation type="submission" date="2022-06" db="UniProtKB">
        <authorList>
            <consortium name="EnsemblMetazoa"/>
        </authorList>
    </citation>
    <scope>IDENTIFICATION</scope>
    <source>
        <strain evidence="3">PS312</strain>
    </source>
</reference>
<evidence type="ECO:0000313" key="4">
    <source>
        <dbReference type="Proteomes" id="UP000005239"/>
    </source>
</evidence>
<gene>
    <name evidence="3" type="primary">WBGene00281751</name>
</gene>
<feature type="compositionally biased region" description="Low complexity" evidence="2">
    <location>
        <begin position="472"/>
        <end position="487"/>
    </location>
</feature>
<accession>A0A2A6BUJ9</accession>
<evidence type="ECO:0000256" key="2">
    <source>
        <dbReference type="SAM" id="MobiDB-lite"/>
    </source>
</evidence>
<keyword evidence="4" id="KW-1185">Reference proteome</keyword>
<proteinExistence type="predicted"/>
<feature type="region of interest" description="Disordered" evidence="2">
    <location>
        <begin position="307"/>
        <end position="330"/>
    </location>
</feature>
<organism evidence="3 4">
    <name type="scientific">Pristionchus pacificus</name>
    <name type="common">Parasitic nematode worm</name>
    <dbReference type="NCBI Taxonomy" id="54126"/>
    <lineage>
        <taxon>Eukaryota</taxon>
        <taxon>Metazoa</taxon>
        <taxon>Ecdysozoa</taxon>
        <taxon>Nematoda</taxon>
        <taxon>Chromadorea</taxon>
        <taxon>Rhabditida</taxon>
        <taxon>Rhabditina</taxon>
        <taxon>Diplogasteromorpha</taxon>
        <taxon>Diplogasteroidea</taxon>
        <taxon>Neodiplogasteridae</taxon>
        <taxon>Pristionchus</taxon>
    </lineage>
</organism>
<feature type="region of interest" description="Disordered" evidence="2">
    <location>
        <begin position="472"/>
        <end position="494"/>
    </location>
</feature>
<dbReference type="EnsemblMetazoa" id="PPA43382.1">
    <property type="protein sequence ID" value="PPA43382.1"/>
    <property type="gene ID" value="WBGene00281751"/>
</dbReference>
<feature type="coiled-coil region" evidence="1">
    <location>
        <begin position="563"/>
        <end position="650"/>
    </location>
</feature>
<accession>A0A8R1YY92</accession>
<feature type="region of interest" description="Disordered" evidence="2">
    <location>
        <begin position="542"/>
        <end position="563"/>
    </location>
</feature>
<keyword evidence="1" id="KW-0175">Coiled coil</keyword>